<sequence length="267" mass="29982">MAEKKFLLRETIHPQTKQTVYLISEVGVQAKPVVLPNLLESLKQFVMQNAKAPQTMLYFYFQNKVCGILDVLKSKQLLDKLVALKVDIKTTNIEFLLKNKLLEIQAGKTEEIKQVSTAAAAQTLDDLALKVKIELLAKTKKAKDIQKTDVKGTLENFNGKIVIENTLENGNDVDVYYFLEQDKTKSQIFIKTIGGLGTPTQYYSEAILASSKISEILKNTGFEATESIKISTIRYKMPKWVFAVIGVISGLFLINLIFLILSFAKIL</sequence>
<dbReference type="GeneID" id="75105122"/>
<keyword evidence="1" id="KW-1133">Transmembrane helix</keyword>
<proteinExistence type="predicted"/>
<dbReference type="Proteomes" id="UP001233782">
    <property type="component" value="Unassembled WGS sequence"/>
</dbReference>
<keyword evidence="1" id="KW-0812">Transmembrane</keyword>
<name>A0A063YBQ1_9BACT</name>
<keyword evidence="1" id="KW-0472">Membrane</keyword>
<reference evidence="3" key="1">
    <citation type="submission" date="2022-07" db="EMBL/GenBank/DDBJ databases">
        <title>Complete genome of Mycoplasma hyosynoviae B1.</title>
        <authorList>
            <person name="Spergser J."/>
        </authorList>
    </citation>
    <scope>NUCLEOTIDE SEQUENCE</scope>
    <source>
        <strain evidence="3">B1</strain>
    </source>
</reference>
<evidence type="ECO:0000256" key="1">
    <source>
        <dbReference type="SAM" id="Phobius"/>
    </source>
</evidence>
<accession>A0A063YBQ1</accession>
<evidence type="ECO:0000313" key="4">
    <source>
        <dbReference type="Proteomes" id="UP001059349"/>
    </source>
</evidence>
<feature type="transmembrane region" description="Helical" evidence="1">
    <location>
        <begin position="240"/>
        <end position="264"/>
    </location>
</feature>
<evidence type="ECO:0000313" key="3">
    <source>
        <dbReference type="EMBL" id="UTO26207.1"/>
    </source>
</evidence>
<evidence type="ECO:0000313" key="2">
    <source>
        <dbReference type="EMBL" id="MDI3048224.1"/>
    </source>
</evidence>
<dbReference type="Proteomes" id="UP001059349">
    <property type="component" value="Chromosome"/>
</dbReference>
<reference evidence="2" key="2">
    <citation type="submission" date="2023-04" db="EMBL/GenBank/DDBJ databases">
        <title>Genomes of recent Mycoplasma hyosynoviae isolates 2023.</title>
        <authorList>
            <person name="Spergser J."/>
        </authorList>
    </citation>
    <scope>NUCLEOTIDE SEQUENCE</scope>
    <source>
        <strain evidence="2">SN1J23N</strain>
    </source>
</reference>
<gene>
    <name evidence="3" type="ORF">NMG93_01375</name>
    <name evidence="2" type="ORF">QJ129_03030</name>
</gene>
<organism evidence="3 4">
    <name type="scientific">Metamycoplasma hyosynoviae</name>
    <dbReference type="NCBI Taxonomy" id="29559"/>
    <lineage>
        <taxon>Bacteria</taxon>
        <taxon>Bacillati</taxon>
        <taxon>Mycoplasmatota</taxon>
        <taxon>Mycoplasmoidales</taxon>
        <taxon>Metamycoplasmataceae</taxon>
        <taxon>Metamycoplasma</taxon>
    </lineage>
</organism>
<dbReference type="RefSeq" id="WP_036440841.1">
    <property type="nucleotide sequence ID" value="NZ_CP101127.1"/>
</dbReference>
<protein>
    <submittedName>
        <fullName evidence="3">Uncharacterized protein</fullName>
    </submittedName>
</protein>
<dbReference type="AlphaFoldDB" id="A0A063YBQ1"/>
<dbReference type="EMBL" id="CP101127">
    <property type="protein sequence ID" value="UTO26207.1"/>
    <property type="molecule type" value="Genomic_DNA"/>
</dbReference>
<dbReference type="EMBL" id="JASBCP010000006">
    <property type="protein sequence ID" value="MDI3048224.1"/>
    <property type="molecule type" value="Genomic_DNA"/>
</dbReference>